<protein>
    <submittedName>
        <fullName evidence="1">Uncharacterized protein</fullName>
    </submittedName>
</protein>
<proteinExistence type="predicted"/>
<accession>A0A502FZS5</accession>
<evidence type="ECO:0000313" key="2">
    <source>
        <dbReference type="Proteomes" id="UP000319931"/>
    </source>
</evidence>
<gene>
    <name evidence="1" type="ORF">EAH76_10930</name>
</gene>
<dbReference type="Proteomes" id="UP000319931">
    <property type="component" value="Unassembled WGS sequence"/>
</dbReference>
<dbReference type="OrthoDB" id="2989173at2"/>
<sequence>MCIERLQRIVEKAVPILFDQIEGGRVPVQSEASLQLHLGRIIMTVADLEMVHPRETFSIELEKPLGGSGRGRIDIWFRLTTDDDREWRCAMELKFFKKASQAEPVNRHKAMLDIARLEKCGDVADIGFMLVATNHPHYIDWENYSPDTADFDFRHGRRYAGGTVMTYRTPGSKLASITLRNDYDFAWTEATRQLRYLLLRVPTNVS</sequence>
<comment type="caution">
    <text evidence="1">The sequence shown here is derived from an EMBL/GenBank/DDBJ whole genome shotgun (WGS) entry which is preliminary data.</text>
</comment>
<reference evidence="1 2" key="1">
    <citation type="journal article" date="2019" name="Environ. Microbiol.">
        <title>Species interactions and distinct microbial communities in high Arctic permafrost affected cryosols are associated with the CH4 and CO2 gas fluxes.</title>
        <authorList>
            <person name="Altshuler I."/>
            <person name="Hamel J."/>
            <person name="Turney S."/>
            <person name="Magnuson E."/>
            <person name="Levesque R."/>
            <person name="Greer C."/>
            <person name="Whyte L.G."/>
        </authorList>
    </citation>
    <scope>NUCLEOTIDE SEQUENCE [LARGE SCALE GENOMIC DNA]</scope>
    <source>
        <strain evidence="1 2">E6.1</strain>
    </source>
</reference>
<dbReference type="RefSeq" id="WP_140850214.1">
    <property type="nucleotide sequence ID" value="NZ_RCZC01000002.1"/>
</dbReference>
<keyword evidence="2" id="KW-1185">Reference proteome</keyword>
<dbReference type="EMBL" id="RCZC01000002">
    <property type="protein sequence ID" value="TPG55078.1"/>
    <property type="molecule type" value="Genomic_DNA"/>
</dbReference>
<organism evidence="1 2">
    <name type="scientific">Sphingomonas glacialis</name>
    <dbReference type="NCBI Taxonomy" id="658225"/>
    <lineage>
        <taxon>Bacteria</taxon>
        <taxon>Pseudomonadati</taxon>
        <taxon>Pseudomonadota</taxon>
        <taxon>Alphaproteobacteria</taxon>
        <taxon>Sphingomonadales</taxon>
        <taxon>Sphingomonadaceae</taxon>
        <taxon>Sphingomonas</taxon>
    </lineage>
</organism>
<dbReference type="AlphaFoldDB" id="A0A502FZS5"/>
<name>A0A502FZS5_9SPHN</name>
<evidence type="ECO:0000313" key="1">
    <source>
        <dbReference type="EMBL" id="TPG55078.1"/>
    </source>
</evidence>